<gene>
    <name evidence="3" type="ORF">Cylst_2572</name>
</gene>
<dbReference type="OrthoDB" id="531469at2"/>
<keyword evidence="2" id="KW-0472">Membrane</keyword>
<protein>
    <submittedName>
        <fullName evidence="3">Uncharacterized protein</fullName>
    </submittedName>
</protein>
<dbReference type="STRING" id="56107.Cylst_2572"/>
<feature type="transmembrane region" description="Helical" evidence="2">
    <location>
        <begin position="116"/>
        <end position="139"/>
    </location>
</feature>
<keyword evidence="4" id="KW-1185">Reference proteome</keyword>
<evidence type="ECO:0000313" key="3">
    <source>
        <dbReference type="EMBL" id="AFZ24778.1"/>
    </source>
</evidence>
<dbReference type="RefSeq" id="WP_015208032.1">
    <property type="nucleotide sequence ID" value="NC_019757.1"/>
</dbReference>
<proteinExistence type="predicted"/>
<keyword evidence="2" id="KW-1133">Transmembrane helix</keyword>
<name>K9WX41_9NOST</name>
<evidence type="ECO:0000313" key="4">
    <source>
        <dbReference type="Proteomes" id="UP000010475"/>
    </source>
</evidence>
<dbReference type="EMBL" id="CP003642">
    <property type="protein sequence ID" value="AFZ24778.1"/>
    <property type="molecule type" value="Genomic_DNA"/>
</dbReference>
<organism evidence="3 4">
    <name type="scientific">Cylindrospermum stagnale PCC 7417</name>
    <dbReference type="NCBI Taxonomy" id="56107"/>
    <lineage>
        <taxon>Bacteria</taxon>
        <taxon>Bacillati</taxon>
        <taxon>Cyanobacteriota</taxon>
        <taxon>Cyanophyceae</taxon>
        <taxon>Nostocales</taxon>
        <taxon>Nostocaceae</taxon>
        <taxon>Cylindrospermum</taxon>
    </lineage>
</organism>
<dbReference type="AlphaFoldDB" id="K9WX41"/>
<dbReference type="KEGG" id="csg:Cylst_2572"/>
<evidence type="ECO:0000256" key="1">
    <source>
        <dbReference type="SAM" id="Coils"/>
    </source>
</evidence>
<reference evidence="3 4" key="1">
    <citation type="submission" date="2012-06" db="EMBL/GenBank/DDBJ databases">
        <title>Finished chromosome of genome of Cylindrospermum stagnale PCC 7417.</title>
        <authorList>
            <consortium name="US DOE Joint Genome Institute"/>
            <person name="Gugger M."/>
            <person name="Coursin T."/>
            <person name="Rippka R."/>
            <person name="Tandeau De Marsac N."/>
            <person name="Huntemann M."/>
            <person name="Wei C.-L."/>
            <person name="Han J."/>
            <person name="Detter J.C."/>
            <person name="Han C."/>
            <person name="Tapia R."/>
            <person name="Chen A."/>
            <person name="Kyrpides N."/>
            <person name="Mavromatis K."/>
            <person name="Markowitz V."/>
            <person name="Szeto E."/>
            <person name="Ivanova N."/>
            <person name="Pagani I."/>
            <person name="Pati A."/>
            <person name="Goodwin L."/>
            <person name="Nordberg H.P."/>
            <person name="Cantor M.N."/>
            <person name="Hua S.X."/>
            <person name="Woyke T."/>
            <person name="Kerfeld C.A."/>
        </authorList>
    </citation>
    <scope>NUCLEOTIDE SEQUENCE [LARGE SCALE GENOMIC DNA]</scope>
    <source>
        <strain evidence="3 4">PCC 7417</strain>
    </source>
</reference>
<dbReference type="HOGENOM" id="CLU_344819_0_0_3"/>
<feature type="coiled-coil region" evidence="1">
    <location>
        <begin position="469"/>
        <end position="503"/>
    </location>
</feature>
<accession>K9WX41</accession>
<dbReference type="eggNOG" id="COG1511">
    <property type="taxonomic scope" value="Bacteria"/>
</dbReference>
<keyword evidence="1" id="KW-0175">Coiled coil</keyword>
<evidence type="ECO:0000256" key="2">
    <source>
        <dbReference type="SAM" id="Phobius"/>
    </source>
</evidence>
<sequence>MTIPSTPASADLAKGLTNLSKNFGRRSPYRFSNWNIKNLPNPGTKLPDSAFKKLGRAANFFREGHYTLDQIKEIQKNGKKVKETADRVAKESGNMKKLWDALLDPFKKVGGQGGKAAGGIGSLVATIVGFGGIAAILAIKIKVDELTQEQQDKFNNVAQADLSKAYSLASRGILAARKIKADIKEVKLENQRTRDRVYSLEKLLVPIREKLNNITYEVKVGRKILDAGIAAAKKAANDSLAEGRSFNTKNSNAIKALQTDFNKYINAAKDGFQQKIEATVNTLKKGLADAQTANRQANQSIAKANDAISLQSKVITSLQNAFKALKPATPADTKAITNDVIVRVKEFFNPTINKIPAIEKNVFELKSSNSTLKINLENFKRSQGYIDAALRDRDNSIAGGVTNLATAINQQNDRISQIKNGVVVSPPTELAQAVKLQQTTLEEQKRIVASLGGDLKTFKESVAEHDKKLNQLTTGVNGLNQQNAQLKTDLGKLDKNIKEQREVNIEGNRKLDQMFPLLQLIPAIPGNTANAIKPNIPTVPQIGNEVGKQICNSANGGCMKNALDKNASDINNNSNANKGELLDKLNAANNAGQDAALLEILSRLGDKVPGGLSGKLVDGFKWLQLDRALNILTFAATVHNAAMLSNNLSQTLLGVINNGLQLIGFKDSEGNQLDINTVINSTVEDIVKGLIGSENYAVFTASWTKASRIYQSAANMISSITNMSDVILNGLEVVAGQTAKVGNALRNWRVIGEKAYETFNPQPNLKWGIFSKLQKAQESADFILQVSQVPIDIIQAGTDFNESLAEVTKALKEEPEIPKGLKIEDALQTKAQETVVKESSIAAILNDIDLDPDED</sequence>
<keyword evidence="2" id="KW-0812">Transmembrane</keyword>
<dbReference type="Proteomes" id="UP000010475">
    <property type="component" value="Chromosome"/>
</dbReference>